<evidence type="ECO:0000256" key="12">
    <source>
        <dbReference type="SAM" id="MobiDB-lite"/>
    </source>
</evidence>
<evidence type="ECO:0000313" key="17">
    <source>
        <dbReference type="Proteomes" id="UP000094389"/>
    </source>
</evidence>
<dbReference type="GO" id="GO:0006357">
    <property type="term" value="P:regulation of transcription by RNA polymerase II"/>
    <property type="evidence" value="ECO:0007669"/>
    <property type="project" value="TreeGrafter"/>
</dbReference>
<dbReference type="FunFam" id="3.30.160.60:FF:000624">
    <property type="entry name" value="zinc finger protein 697"/>
    <property type="match status" value="1"/>
</dbReference>
<dbReference type="Proteomes" id="UP000094389">
    <property type="component" value="Unassembled WGS sequence"/>
</dbReference>
<name>A0A0H5C0D7_CYBJN</name>
<evidence type="ECO:0000256" key="2">
    <source>
        <dbReference type="ARBA" id="ARBA00022723"/>
    </source>
</evidence>
<evidence type="ECO:0000256" key="3">
    <source>
        <dbReference type="ARBA" id="ARBA00022737"/>
    </source>
</evidence>
<accession>A0A0H5C0D7</accession>
<evidence type="ECO:0000256" key="10">
    <source>
        <dbReference type="ARBA" id="ARBA00040434"/>
    </source>
</evidence>
<keyword evidence="8" id="KW-0804">Transcription</keyword>
<feature type="domain" description="C2H2-type" evidence="13">
    <location>
        <begin position="97"/>
        <end position="124"/>
    </location>
</feature>
<dbReference type="SUPFAM" id="SSF57667">
    <property type="entry name" value="beta-beta-alpha zinc fingers"/>
    <property type="match status" value="5"/>
</dbReference>
<feature type="domain" description="C2H2-type" evidence="13">
    <location>
        <begin position="240"/>
        <end position="263"/>
    </location>
</feature>
<evidence type="ECO:0000313" key="15">
    <source>
        <dbReference type="EMBL" id="ODV76593.1"/>
    </source>
</evidence>
<feature type="domain" description="C2H2-type" evidence="13">
    <location>
        <begin position="39"/>
        <end position="68"/>
    </location>
</feature>
<dbReference type="EMBL" id="CDQK01000001">
    <property type="protein sequence ID" value="CEP21210.1"/>
    <property type="molecule type" value="Genomic_DNA"/>
</dbReference>
<dbReference type="Gene3D" id="3.30.160.60">
    <property type="entry name" value="Classic Zinc Finger"/>
    <property type="match status" value="6"/>
</dbReference>
<sequence>MVSGDSSRSSRGRENSVDTGLTSCGSSRSSSQSSRPKIYHCDYEGCDKVYSRPSLLTQHQRSHTDSRPFTCEICSSAFYRESHLKRHMLSHSDEKPFKCSVCGKGVNTRQHLKRHEVTHTKSFECDYEGCGEAFYKHQQLRHHVQSVHLQTLTCKDCGKTFPRPYRLANHMTRHHGASPAYPCDYPGCLKHLKTWSALQLHMKTDHPKLMCIVCGKGCVGQEGLRMHMLVHDDEKSHKRWKCSECPSEFLKKEELLTHCNEVHMFIPNSVKIAVAKSEPPASRILSTEKVETMLSKKPAIEILLSTVKKPDDVVQCHHKNCSRMFKRDMDLKRHLTWHEKCAELHAAKGLLMVSRTSDTNGIVSSPNHSDEMI</sequence>
<dbReference type="SMART" id="SM00355">
    <property type="entry name" value="ZnF_C2H2"/>
    <property type="match status" value="9"/>
</dbReference>
<evidence type="ECO:0000256" key="4">
    <source>
        <dbReference type="ARBA" id="ARBA00022771"/>
    </source>
</evidence>
<evidence type="ECO:0000256" key="5">
    <source>
        <dbReference type="ARBA" id="ARBA00022833"/>
    </source>
</evidence>
<dbReference type="EMBL" id="KV453925">
    <property type="protein sequence ID" value="ODV76593.1"/>
    <property type="molecule type" value="Genomic_DNA"/>
</dbReference>
<reference evidence="16" key="2">
    <citation type="journal article" date="2015" name="J. Biotechnol.">
        <title>The structure of the Cyberlindnera jadinii genome and its relation to Candida utilis analyzed by the occurrence of single nucleotide polymorphisms.</title>
        <authorList>
            <person name="Rupp O."/>
            <person name="Brinkrolf K."/>
            <person name="Buerth C."/>
            <person name="Kunigo M."/>
            <person name="Schneider J."/>
            <person name="Jaenicke S."/>
            <person name="Goesmann A."/>
            <person name="Puehler A."/>
            <person name="Jaeger K.-E."/>
            <person name="Ernst J.F."/>
        </authorList>
    </citation>
    <scope>NUCLEOTIDE SEQUENCE [LARGE SCALE GENOMIC DNA]</scope>
    <source>
        <strain evidence="16">ATCC 18201 / CBS 1600 / BCRC 20928 / JCM 3617 / NBRC 0987 / NRRL Y-1542</strain>
    </source>
</reference>
<dbReference type="PANTHER" id="PTHR46179:SF13">
    <property type="entry name" value="C2H2-TYPE DOMAIN-CONTAINING PROTEIN"/>
    <property type="match status" value="1"/>
</dbReference>
<dbReference type="Pfam" id="PF00096">
    <property type="entry name" value="zf-C2H2"/>
    <property type="match status" value="5"/>
</dbReference>
<dbReference type="GeneID" id="30988637"/>
<evidence type="ECO:0000256" key="1">
    <source>
        <dbReference type="ARBA" id="ARBA00004123"/>
    </source>
</evidence>
<dbReference type="InterPro" id="IPR036236">
    <property type="entry name" value="Znf_C2H2_sf"/>
</dbReference>
<dbReference type="STRING" id="983966.A0A0H5C0D7"/>
<dbReference type="Proteomes" id="UP000038830">
    <property type="component" value="Unassembled WGS sequence"/>
</dbReference>
<dbReference type="GO" id="GO:0003677">
    <property type="term" value="F:DNA binding"/>
    <property type="evidence" value="ECO:0007669"/>
    <property type="project" value="UniProtKB-KW"/>
</dbReference>
<keyword evidence="4 11" id="KW-0863">Zinc-finger</keyword>
<reference evidence="15 17" key="3">
    <citation type="journal article" date="2016" name="Proc. Natl. Acad. Sci. U.S.A.">
        <title>Comparative genomics of biotechnologically important yeasts.</title>
        <authorList>
            <person name="Riley R."/>
            <person name="Haridas S."/>
            <person name="Wolfe K.H."/>
            <person name="Lopes M.R."/>
            <person name="Hittinger C.T."/>
            <person name="Goeker M."/>
            <person name="Salamov A.A."/>
            <person name="Wisecaver J.H."/>
            <person name="Long T.M."/>
            <person name="Calvey C.H."/>
            <person name="Aerts A.L."/>
            <person name="Barry K.W."/>
            <person name="Choi C."/>
            <person name="Clum A."/>
            <person name="Coughlan A.Y."/>
            <person name="Deshpande S."/>
            <person name="Douglass A.P."/>
            <person name="Hanson S.J."/>
            <person name="Klenk H.-P."/>
            <person name="LaButti K.M."/>
            <person name="Lapidus A."/>
            <person name="Lindquist E.A."/>
            <person name="Lipzen A.M."/>
            <person name="Meier-Kolthoff J.P."/>
            <person name="Ohm R.A."/>
            <person name="Otillar R.P."/>
            <person name="Pangilinan J.L."/>
            <person name="Peng Y."/>
            <person name="Rokas A."/>
            <person name="Rosa C.A."/>
            <person name="Scheuner C."/>
            <person name="Sibirny A.A."/>
            <person name="Slot J.C."/>
            <person name="Stielow J.B."/>
            <person name="Sun H."/>
            <person name="Kurtzman C.P."/>
            <person name="Blackwell M."/>
            <person name="Grigoriev I.V."/>
            <person name="Jeffries T.W."/>
        </authorList>
    </citation>
    <scope>NUCLEOTIDE SEQUENCE [LARGE SCALE GENOMIC DNA]</scope>
    <source>
        <strain evidence="17">ATCC 18201 / CBS 1600 / BCRC 20928 / JCM 3617 / NBRC 0987 / NRRL Y-1542</strain>
        <strain evidence="15">NRRL Y-1542</strain>
    </source>
</reference>
<evidence type="ECO:0000256" key="8">
    <source>
        <dbReference type="ARBA" id="ARBA00023163"/>
    </source>
</evidence>
<dbReference type="InterPro" id="IPR051061">
    <property type="entry name" value="Zinc_finger_trans_reg"/>
</dbReference>
<protein>
    <recommendedName>
        <fullName evidence="10">Transcription factor IIIA</fullName>
    </recommendedName>
</protein>
<dbReference type="OMA" id="HESGCEK"/>
<keyword evidence="17" id="KW-1185">Reference proteome</keyword>
<keyword evidence="2" id="KW-0479">Metal-binding</keyword>
<keyword evidence="3" id="KW-0677">Repeat</keyword>
<keyword evidence="9" id="KW-0539">Nucleus</keyword>
<reference evidence="14" key="1">
    <citation type="submission" date="2014-12" db="EMBL/GenBank/DDBJ databases">
        <authorList>
            <person name="Jaenicke S."/>
        </authorList>
    </citation>
    <scope>NUCLEOTIDE SEQUENCE [LARGE SCALE GENOMIC DNA]</scope>
    <source>
        <strain evidence="14">CBS1600</strain>
    </source>
</reference>
<dbReference type="AlphaFoldDB" id="A0A0H5C0D7"/>
<feature type="domain" description="C2H2-type" evidence="13">
    <location>
        <begin position="209"/>
        <end position="236"/>
    </location>
</feature>
<evidence type="ECO:0000256" key="6">
    <source>
        <dbReference type="ARBA" id="ARBA00023015"/>
    </source>
</evidence>
<proteinExistence type="predicted"/>
<keyword evidence="7" id="KW-0238">DNA-binding</keyword>
<evidence type="ECO:0000313" key="16">
    <source>
        <dbReference type="Proteomes" id="UP000038830"/>
    </source>
</evidence>
<keyword evidence="6" id="KW-0805">Transcription regulation</keyword>
<dbReference type="PROSITE" id="PS50157">
    <property type="entry name" value="ZINC_FINGER_C2H2_2"/>
    <property type="match status" value="7"/>
</dbReference>
<evidence type="ECO:0000259" key="13">
    <source>
        <dbReference type="PROSITE" id="PS50157"/>
    </source>
</evidence>
<feature type="domain" description="C2H2-type" evidence="13">
    <location>
        <begin position="123"/>
        <end position="148"/>
    </location>
</feature>
<feature type="region of interest" description="Disordered" evidence="12">
    <location>
        <begin position="1"/>
        <end position="36"/>
    </location>
</feature>
<feature type="domain" description="C2H2-type" evidence="13">
    <location>
        <begin position="69"/>
        <end position="96"/>
    </location>
</feature>
<dbReference type="GO" id="GO:0005634">
    <property type="term" value="C:nucleus"/>
    <property type="evidence" value="ECO:0007669"/>
    <property type="project" value="UniProtKB-SubCell"/>
</dbReference>
<keyword evidence="5" id="KW-0862">Zinc</keyword>
<evidence type="ECO:0000256" key="7">
    <source>
        <dbReference type="ARBA" id="ARBA00023125"/>
    </source>
</evidence>
<dbReference type="FunFam" id="3.30.160.60:FF:002391">
    <property type="entry name" value="Transcription factor IIIA"/>
    <property type="match status" value="1"/>
</dbReference>
<dbReference type="PROSITE" id="PS00028">
    <property type="entry name" value="ZINC_FINGER_C2H2_1"/>
    <property type="match status" value="8"/>
</dbReference>
<evidence type="ECO:0000256" key="9">
    <source>
        <dbReference type="ARBA" id="ARBA00023242"/>
    </source>
</evidence>
<evidence type="ECO:0000313" key="14">
    <source>
        <dbReference type="EMBL" id="CEP21210.1"/>
    </source>
</evidence>
<dbReference type="GO" id="GO:0008270">
    <property type="term" value="F:zinc ion binding"/>
    <property type="evidence" value="ECO:0007669"/>
    <property type="project" value="UniProtKB-KW"/>
</dbReference>
<dbReference type="InterPro" id="IPR013087">
    <property type="entry name" value="Znf_C2H2_type"/>
</dbReference>
<dbReference type="OrthoDB" id="4748970at2759"/>
<gene>
    <name evidence="14" type="primary">PZF1</name>
    <name evidence="14" type="ORF">BN1211_1248</name>
    <name evidence="15" type="ORF">CYBJADRAFT_165848</name>
</gene>
<organism evidence="14 16">
    <name type="scientific">Cyberlindnera jadinii (strain ATCC 18201 / CBS 1600 / BCRC 20928 / JCM 3617 / NBRC 0987 / NRRL Y-1542)</name>
    <name type="common">Torula yeast</name>
    <name type="synonym">Candida utilis</name>
    <dbReference type="NCBI Taxonomy" id="983966"/>
    <lineage>
        <taxon>Eukaryota</taxon>
        <taxon>Fungi</taxon>
        <taxon>Dikarya</taxon>
        <taxon>Ascomycota</taxon>
        <taxon>Saccharomycotina</taxon>
        <taxon>Saccharomycetes</taxon>
        <taxon>Phaffomycetales</taxon>
        <taxon>Phaffomycetaceae</taxon>
        <taxon>Cyberlindnera</taxon>
    </lineage>
</organism>
<dbReference type="PANTHER" id="PTHR46179">
    <property type="entry name" value="ZINC FINGER PROTEIN"/>
    <property type="match status" value="1"/>
</dbReference>
<evidence type="ECO:0000256" key="11">
    <source>
        <dbReference type="PROSITE-ProRule" id="PRU00042"/>
    </source>
</evidence>
<comment type="subcellular location">
    <subcellularLocation>
        <location evidence="1">Nucleus</location>
    </subcellularLocation>
</comment>
<dbReference type="RefSeq" id="XP_020073632.1">
    <property type="nucleotide sequence ID" value="XM_020214241.1"/>
</dbReference>
<accession>A0A1E4SAR6</accession>
<feature type="compositionally biased region" description="Low complexity" evidence="12">
    <location>
        <begin position="23"/>
        <end position="34"/>
    </location>
</feature>
<feature type="domain" description="C2H2-type" evidence="13">
    <location>
        <begin position="152"/>
        <end position="179"/>
    </location>
</feature>